<dbReference type="Pfam" id="PF00076">
    <property type="entry name" value="RRM_1"/>
    <property type="match status" value="2"/>
</dbReference>
<dbReference type="AlphaFoldDB" id="A0A8J5UQE1"/>
<keyword evidence="6" id="KW-1185">Reference proteome</keyword>
<feature type="domain" description="RRM" evidence="4">
    <location>
        <begin position="148"/>
        <end position="222"/>
    </location>
</feature>
<dbReference type="SMART" id="SM00360">
    <property type="entry name" value="RRM"/>
    <property type="match status" value="2"/>
</dbReference>
<dbReference type="Proteomes" id="UP000694255">
    <property type="component" value="Unassembled WGS sequence"/>
</dbReference>
<keyword evidence="1 2" id="KW-0694">RNA-binding</keyword>
<evidence type="ECO:0000256" key="1">
    <source>
        <dbReference type="ARBA" id="ARBA00022884"/>
    </source>
</evidence>
<evidence type="ECO:0000259" key="4">
    <source>
        <dbReference type="PROSITE" id="PS50102"/>
    </source>
</evidence>
<dbReference type="RefSeq" id="XP_049264344.1">
    <property type="nucleotide sequence ID" value="XM_049406109.1"/>
</dbReference>
<dbReference type="OrthoDB" id="266020at2759"/>
<feature type="compositionally biased region" description="Basic and acidic residues" evidence="3">
    <location>
        <begin position="109"/>
        <end position="121"/>
    </location>
</feature>
<accession>A0A8J5UQE1</accession>
<evidence type="ECO:0000256" key="3">
    <source>
        <dbReference type="SAM" id="MobiDB-lite"/>
    </source>
</evidence>
<reference evidence="5 6" key="1">
    <citation type="journal article" date="2021" name="DNA Res.">
        <title>Genome analysis of Candida subhashii reveals its hybrid nature and dual mitochondrial genome conformations.</title>
        <authorList>
            <person name="Mixao V."/>
            <person name="Hegedusova E."/>
            <person name="Saus E."/>
            <person name="Pryszcz L.P."/>
            <person name="Cillingova A."/>
            <person name="Nosek J."/>
            <person name="Gabaldon T."/>
        </authorList>
    </citation>
    <scope>NUCLEOTIDE SEQUENCE [LARGE SCALE GENOMIC DNA]</scope>
    <source>
        <strain evidence="5 6">CBS 10753</strain>
    </source>
</reference>
<evidence type="ECO:0000313" key="6">
    <source>
        <dbReference type="Proteomes" id="UP000694255"/>
    </source>
</evidence>
<evidence type="ECO:0000313" key="5">
    <source>
        <dbReference type="EMBL" id="KAG7664112.1"/>
    </source>
</evidence>
<evidence type="ECO:0000256" key="2">
    <source>
        <dbReference type="PROSITE-ProRule" id="PRU00176"/>
    </source>
</evidence>
<feature type="domain" description="RRM" evidence="4">
    <location>
        <begin position="15"/>
        <end position="94"/>
    </location>
</feature>
<gene>
    <name evidence="5" type="ORF">J8A68_002366</name>
</gene>
<dbReference type="EMBL" id="JAGSYN010000107">
    <property type="protein sequence ID" value="KAG7664112.1"/>
    <property type="molecule type" value="Genomic_DNA"/>
</dbReference>
<dbReference type="InterPro" id="IPR000504">
    <property type="entry name" value="RRM_dom"/>
</dbReference>
<dbReference type="FunFam" id="3.30.70.330:FF:000039">
    <property type="entry name" value="U1 small nuclear ribonucleoprotein A"/>
    <property type="match status" value="1"/>
</dbReference>
<dbReference type="GO" id="GO:0005634">
    <property type="term" value="C:nucleus"/>
    <property type="evidence" value="ECO:0007669"/>
    <property type="project" value="TreeGrafter"/>
</dbReference>
<name>A0A8J5UQE1_9ASCO</name>
<sequence>MTSKESPIAEQSPIETIYINNLNDKISLTKLKTSLETLFSKYGTILQITAHKNLKMKGQAFITYESKESSSKAIKELQNYQLFSKPIHISFAKSNSDSYHKLTNNEPQIEERKRRKEETNLKRDLEAKTKKGIKRIKLEDWKSLPRHNILLIQNLSQDYKIDLSDYFGDFDGFINVRLVKVRNLAFIEFDNSELAEKCLKSVDEKDLKEKFGENVIFSFAKK</sequence>
<proteinExistence type="predicted"/>
<dbReference type="GO" id="GO:0005737">
    <property type="term" value="C:cytoplasm"/>
    <property type="evidence" value="ECO:0007669"/>
    <property type="project" value="TreeGrafter"/>
</dbReference>
<dbReference type="CDD" id="cd12246">
    <property type="entry name" value="RRM1_U1A_like"/>
    <property type="match status" value="1"/>
</dbReference>
<feature type="region of interest" description="Disordered" evidence="3">
    <location>
        <begin position="98"/>
        <end position="121"/>
    </location>
</feature>
<dbReference type="GO" id="GO:0003729">
    <property type="term" value="F:mRNA binding"/>
    <property type="evidence" value="ECO:0007669"/>
    <property type="project" value="TreeGrafter"/>
</dbReference>
<organism evidence="5 6">
    <name type="scientific">[Candida] subhashii</name>
    <dbReference type="NCBI Taxonomy" id="561895"/>
    <lineage>
        <taxon>Eukaryota</taxon>
        <taxon>Fungi</taxon>
        <taxon>Dikarya</taxon>
        <taxon>Ascomycota</taxon>
        <taxon>Saccharomycotina</taxon>
        <taxon>Pichiomycetes</taxon>
        <taxon>Debaryomycetaceae</taxon>
        <taxon>Spathaspora</taxon>
    </lineage>
</organism>
<feature type="compositionally biased region" description="Polar residues" evidence="3">
    <location>
        <begin position="98"/>
        <end position="107"/>
    </location>
</feature>
<comment type="caution">
    <text evidence="5">The sequence shown here is derived from an EMBL/GenBank/DDBJ whole genome shotgun (WGS) entry which is preliminary data.</text>
</comment>
<dbReference type="GeneID" id="73469167"/>
<dbReference type="PROSITE" id="PS50102">
    <property type="entry name" value="RRM"/>
    <property type="match status" value="2"/>
</dbReference>
<protein>
    <recommendedName>
        <fullName evidence="4">RRM domain-containing protein</fullName>
    </recommendedName>
</protein>
<dbReference type="PANTHER" id="PTHR23003">
    <property type="entry name" value="RNA RECOGNITION MOTIF RRM DOMAIN CONTAINING PROTEIN"/>
    <property type="match status" value="1"/>
</dbReference>
<dbReference type="InterPro" id="IPR050374">
    <property type="entry name" value="RRT5_SRSF_SR"/>
</dbReference>